<dbReference type="OrthoDB" id="2940489at2759"/>
<evidence type="ECO:0000313" key="2">
    <source>
        <dbReference type="Proteomes" id="UP000307440"/>
    </source>
</evidence>
<accession>A0A5C3KQ73</accession>
<dbReference type="Proteomes" id="UP000307440">
    <property type="component" value="Unassembled WGS sequence"/>
</dbReference>
<reference evidence="1 2" key="1">
    <citation type="journal article" date="2019" name="Nat. Ecol. Evol.">
        <title>Megaphylogeny resolves global patterns of mushroom evolution.</title>
        <authorList>
            <person name="Varga T."/>
            <person name="Krizsan K."/>
            <person name="Foldi C."/>
            <person name="Dima B."/>
            <person name="Sanchez-Garcia M."/>
            <person name="Sanchez-Ramirez S."/>
            <person name="Szollosi G.J."/>
            <person name="Szarkandi J.G."/>
            <person name="Papp V."/>
            <person name="Albert L."/>
            <person name="Andreopoulos W."/>
            <person name="Angelini C."/>
            <person name="Antonin V."/>
            <person name="Barry K.W."/>
            <person name="Bougher N.L."/>
            <person name="Buchanan P."/>
            <person name="Buyck B."/>
            <person name="Bense V."/>
            <person name="Catcheside P."/>
            <person name="Chovatia M."/>
            <person name="Cooper J."/>
            <person name="Damon W."/>
            <person name="Desjardin D."/>
            <person name="Finy P."/>
            <person name="Geml J."/>
            <person name="Haridas S."/>
            <person name="Hughes K."/>
            <person name="Justo A."/>
            <person name="Karasinski D."/>
            <person name="Kautmanova I."/>
            <person name="Kiss B."/>
            <person name="Kocsube S."/>
            <person name="Kotiranta H."/>
            <person name="LaButti K.M."/>
            <person name="Lechner B.E."/>
            <person name="Liimatainen K."/>
            <person name="Lipzen A."/>
            <person name="Lukacs Z."/>
            <person name="Mihaltcheva S."/>
            <person name="Morgado L.N."/>
            <person name="Niskanen T."/>
            <person name="Noordeloos M.E."/>
            <person name="Ohm R.A."/>
            <person name="Ortiz-Santana B."/>
            <person name="Ovrebo C."/>
            <person name="Racz N."/>
            <person name="Riley R."/>
            <person name="Savchenko A."/>
            <person name="Shiryaev A."/>
            <person name="Soop K."/>
            <person name="Spirin V."/>
            <person name="Szebenyi C."/>
            <person name="Tomsovsky M."/>
            <person name="Tulloss R.E."/>
            <person name="Uehling J."/>
            <person name="Grigoriev I.V."/>
            <person name="Vagvolgyi C."/>
            <person name="Papp T."/>
            <person name="Martin F.M."/>
            <person name="Miettinen O."/>
            <person name="Hibbett D.S."/>
            <person name="Nagy L.G."/>
        </authorList>
    </citation>
    <scope>NUCLEOTIDE SEQUENCE [LARGE SCALE GENOMIC DNA]</scope>
    <source>
        <strain evidence="1 2">CBS 121175</strain>
    </source>
</reference>
<proteinExistence type="predicted"/>
<sequence>MPGFRIRNQTKNPHLRVFVSNYTNEAGLTAWFPLASDFSDPVECHWCRSGFELIVIDDEVGGLRRGWYLNCADMEALELTFYGFEKELGIEKK</sequence>
<organism evidence="1 2">
    <name type="scientific">Coprinopsis marcescibilis</name>
    <name type="common">Agaric fungus</name>
    <name type="synonym">Psathyrella marcescibilis</name>
    <dbReference type="NCBI Taxonomy" id="230819"/>
    <lineage>
        <taxon>Eukaryota</taxon>
        <taxon>Fungi</taxon>
        <taxon>Dikarya</taxon>
        <taxon>Basidiomycota</taxon>
        <taxon>Agaricomycotina</taxon>
        <taxon>Agaricomycetes</taxon>
        <taxon>Agaricomycetidae</taxon>
        <taxon>Agaricales</taxon>
        <taxon>Agaricineae</taxon>
        <taxon>Psathyrellaceae</taxon>
        <taxon>Coprinopsis</taxon>
    </lineage>
</organism>
<dbReference type="EMBL" id="ML210234">
    <property type="protein sequence ID" value="TFK22690.1"/>
    <property type="molecule type" value="Genomic_DNA"/>
</dbReference>
<keyword evidence="2" id="KW-1185">Reference proteome</keyword>
<evidence type="ECO:0000313" key="1">
    <source>
        <dbReference type="EMBL" id="TFK22690.1"/>
    </source>
</evidence>
<protein>
    <submittedName>
        <fullName evidence="1">Uncharacterized protein</fullName>
    </submittedName>
</protein>
<name>A0A5C3KQ73_COPMA</name>
<gene>
    <name evidence="1" type="ORF">FA15DRAFT_671225</name>
</gene>
<dbReference type="AlphaFoldDB" id="A0A5C3KQ73"/>